<evidence type="ECO:0000256" key="2">
    <source>
        <dbReference type="ARBA" id="ARBA00008814"/>
    </source>
</evidence>
<dbReference type="InterPro" id="IPR033870">
    <property type="entry name" value="FatB"/>
</dbReference>
<evidence type="ECO:0000256" key="6">
    <source>
        <dbReference type="SAM" id="SignalP"/>
    </source>
</evidence>
<proteinExistence type="inferred from homology"/>
<comment type="subcellular location">
    <subcellularLocation>
        <location evidence="1">Cell envelope</location>
    </subcellularLocation>
</comment>
<feature type="signal peptide" evidence="6">
    <location>
        <begin position="1"/>
        <end position="24"/>
    </location>
</feature>
<organism evidence="8 9">
    <name type="scientific">Acuticoccus sediminis</name>
    <dbReference type="NCBI Taxonomy" id="2184697"/>
    <lineage>
        <taxon>Bacteria</taxon>
        <taxon>Pseudomonadati</taxon>
        <taxon>Pseudomonadota</taxon>
        <taxon>Alphaproteobacteria</taxon>
        <taxon>Hyphomicrobiales</taxon>
        <taxon>Amorphaceae</taxon>
        <taxon>Acuticoccus</taxon>
    </lineage>
</organism>
<dbReference type="InterPro" id="IPR051313">
    <property type="entry name" value="Bact_iron-sidero_bind"/>
</dbReference>
<dbReference type="CDD" id="cd01140">
    <property type="entry name" value="FatB"/>
    <property type="match status" value="1"/>
</dbReference>
<dbReference type="GO" id="GO:0030288">
    <property type="term" value="C:outer membrane-bounded periplasmic space"/>
    <property type="evidence" value="ECO:0007669"/>
    <property type="project" value="TreeGrafter"/>
</dbReference>
<dbReference type="InterPro" id="IPR002491">
    <property type="entry name" value="ABC_transptr_periplasmic_BD"/>
</dbReference>
<feature type="domain" description="Fe/B12 periplasmic-binding" evidence="7">
    <location>
        <begin position="42"/>
        <end position="302"/>
    </location>
</feature>
<keyword evidence="4" id="KW-0408">Iron</keyword>
<keyword evidence="3" id="KW-0813">Transport</keyword>
<gene>
    <name evidence="8" type="ORF">DLJ53_27445</name>
</gene>
<evidence type="ECO:0000313" key="8">
    <source>
        <dbReference type="EMBL" id="RAH98426.1"/>
    </source>
</evidence>
<dbReference type="RefSeq" id="WP_111351319.1">
    <property type="nucleotide sequence ID" value="NZ_QHHQ01000007.1"/>
</dbReference>
<evidence type="ECO:0000256" key="3">
    <source>
        <dbReference type="ARBA" id="ARBA00022448"/>
    </source>
</evidence>
<sequence>MKFPLSILAGSVVALALGTAAASATDIETATGAVEIDRTPKTIAVYDIAALDTINALGVTVAGVPDRLFLPELQPLARTAEVVGTIFEPDLEALNALAPDLVVVGGRSARQASETARVAQTIDMTIDGTELLDETLARIETYGILFGKEDRAETLAATLDEDIAEARAAVEGKGDALIIMTNGPKISVYGPGTRFGWLHSELGIPPAVDDLGAGIHGDAVSFEFVASANPDWLIVVDRAAAIGSGEQNARATLDNVLVRGTKAWSEGHVIYLPAADFYIAAGGADATGRILKAITEGFTAGK</sequence>
<feature type="chain" id="PRO_5032475913" evidence="6">
    <location>
        <begin position="25"/>
        <end position="302"/>
    </location>
</feature>
<evidence type="ECO:0000313" key="9">
    <source>
        <dbReference type="Proteomes" id="UP000249590"/>
    </source>
</evidence>
<dbReference type="EMBL" id="QHHQ01000007">
    <property type="protein sequence ID" value="RAH98426.1"/>
    <property type="molecule type" value="Genomic_DNA"/>
</dbReference>
<dbReference type="OrthoDB" id="63946at2"/>
<dbReference type="Proteomes" id="UP000249590">
    <property type="component" value="Unassembled WGS sequence"/>
</dbReference>
<dbReference type="SUPFAM" id="SSF53807">
    <property type="entry name" value="Helical backbone' metal receptor"/>
    <property type="match status" value="1"/>
</dbReference>
<evidence type="ECO:0000256" key="1">
    <source>
        <dbReference type="ARBA" id="ARBA00004196"/>
    </source>
</evidence>
<dbReference type="PROSITE" id="PS50983">
    <property type="entry name" value="FE_B12_PBP"/>
    <property type="match status" value="1"/>
</dbReference>
<name>A0A8B2NJH3_9HYPH</name>
<comment type="caution">
    <text evidence="8">The sequence shown here is derived from an EMBL/GenBank/DDBJ whole genome shotgun (WGS) entry which is preliminary data.</text>
</comment>
<keyword evidence="4" id="KW-0406">Ion transport</keyword>
<dbReference type="PANTHER" id="PTHR30532:SF28">
    <property type="entry name" value="PETROBACTIN-BINDING PROTEIN YCLQ"/>
    <property type="match status" value="1"/>
</dbReference>
<evidence type="ECO:0000259" key="7">
    <source>
        <dbReference type="PROSITE" id="PS50983"/>
    </source>
</evidence>
<protein>
    <submittedName>
        <fullName evidence="8">Iron ABC transporter substrate-binding protein</fullName>
    </submittedName>
</protein>
<accession>A0A8B2NJH3</accession>
<dbReference type="Pfam" id="PF01497">
    <property type="entry name" value="Peripla_BP_2"/>
    <property type="match status" value="1"/>
</dbReference>
<dbReference type="PANTHER" id="PTHR30532">
    <property type="entry name" value="IRON III DICITRATE-BINDING PERIPLASMIC PROTEIN"/>
    <property type="match status" value="1"/>
</dbReference>
<reference evidence="8 9" key="1">
    <citation type="submission" date="2018-05" db="EMBL/GenBank/DDBJ databases">
        <title>Acuticoccus sediminis sp. nov., isolated from deep-sea sediment of Indian Ocean.</title>
        <authorList>
            <person name="Liu X."/>
            <person name="Lai Q."/>
            <person name="Du Y."/>
            <person name="Sun F."/>
            <person name="Zhang X."/>
            <person name="Wang S."/>
            <person name="Shao Z."/>
        </authorList>
    </citation>
    <scope>NUCLEOTIDE SEQUENCE [LARGE SCALE GENOMIC DNA]</scope>
    <source>
        <strain evidence="8 9">PTG4-2</strain>
    </source>
</reference>
<dbReference type="AlphaFoldDB" id="A0A8B2NJH3"/>
<keyword evidence="5 6" id="KW-0732">Signal</keyword>
<comment type="similarity">
    <text evidence="2">Belongs to the bacterial solute-binding protein 8 family.</text>
</comment>
<evidence type="ECO:0000256" key="5">
    <source>
        <dbReference type="ARBA" id="ARBA00022729"/>
    </source>
</evidence>
<dbReference type="GO" id="GO:1901678">
    <property type="term" value="P:iron coordination entity transport"/>
    <property type="evidence" value="ECO:0007669"/>
    <property type="project" value="UniProtKB-ARBA"/>
</dbReference>
<evidence type="ECO:0000256" key="4">
    <source>
        <dbReference type="ARBA" id="ARBA00022496"/>
    </source>
</evidence>
<keyword evidence="9" id="KW-1185">Reference proteome</keyword>
<dbReference type="Gene3D" id="3.40.50.1980">
    <property type="entry name" value="Nitrogenase molybdenum iron protein domain"/>
    <property type="match status" value="2"/>
</dbReference>
<keyword evidence="4" id="KW-0410">Iron transport</keyword>